<dbReference type="Pfam" id="PF00702">
    <property type="entry name" value="Hydrolase"/>
    <property type="match status" value="1"/>
</dbReference>
<feature type="region of interest" description="Disordered" evidence="16">
    <location>
        <begin position="171"/>
        <end position="212"/>
    </location>
</feature>
<comment type="caution">
    <text evidence="18">The sequence shown here is derived from an EMBL/GenBank/DDBJ whole genome shotgun (WGS) entry which is preliminary data.</text>
</comment>
<dbReference type="SFLD" id="SFLDF00027">
    <property type="entry name" value="p-type_atpase"/>
    <property type="match status" value="1"/>
</dbReference>
<feature type="transmembrane region" description="Helical" evidence="15">
    <location>
        <begin position="12"/>
        <end position="38"/>
    </location>
</feature>
<evidence type="ECO:0000256" key="1">
    <source>
        <dbReference type="ARBA" id="ARBA00004651"/>
    </source>
</evidence>
<reference evidence="18 19" key="1">
    <citation type="journal article" date="2017" name="BMC Genomics">
        <title>Comparative genomic and phylogenomic analyses of the Bifidobacteriaceae family.</title>
        <authorList>
            <person name="Lugli G.A."/>
            <person name="Milani C."/>
            <person name="Turroni F."/>
            <person name="Duranti S."/>
            <person name="Mancabelli L."/>
            <person name="Mangifesta M."/>
            <person name="Ferrario C."/>
            <person name="Modesto M."/>
            <person name="Mattarelli P."/>
            <person name="Jiri K."/>
            <person name="van Sinderen D."/>
            <person name="Ventura M."/>
        </authorList>
    </citation>
    <scope>NUCLEOTIDE SEQUENCE [LARGE SCALE GENOMIC DNA]</scope>
    <source>
        <strain evidence="18 19">LMG 21773</strain>
    </source>
</reference>
<dbReference type="Gene3D" id="3.40.1110.10">
    <property type="entry name" value="Calcium-transporting ATPase, cytoplasmic domain N"/>
    <property type="match status" value="1"/>
</dbReference>
<comment type="subcellular location">
    <subcellularLocation>
        <location evidence="1">Cell membrane</location>
        <topology evidence="1">Multi-pass membrane protein</topology>
    </subcellularLocation>
</comment>
<evidence type="ECO:0000256" key="11">
    <source>
        <dbReference type="ARBA" id="ARBA00022967"/>
    </source>
</evidence>
<feature type="domain" description="P-type ATPase A" evidence="17">
    <location>
        <begin position="227"/>
        <end position="315"/>
    </location>
</feature>
<dbReference type="Pfam" id="PF00122">
    <property type="entry name" value="E1-E2_ATPase"/>
    <property type="match status" value="1"/>
</dbReference>
<evidence type="ECO:0000256" key="8">
    <source>
        <dbReference type="ARBA" id="ARBA00022741"/>
    </source>
</evidence>
<dbReference type="InterPro" id="IPR018303">
    <property type="entry name" value="ATPase_P-typ_P_site"/>
</dbReference>
<keyword evidence="3" id="KW-0813">Transport</keyword>
<dbReference type="EMBL" id="MWWU01000004">
    <property type="protein sequence ID" value="OZG55210.1"/>
    <property type="molecule type" value="Genomic_DNA"/>
</dbReference>
<dbReference type="Gene3D" id="3.40.50.1000">
    <property type="entry name" value="HAD superfamily/HAD-like"/>
    <property type="match status" value="1"/>
</dbReference>
<keyword evidence="7 15" id="KW-0479">Metal-binding</keyword>
<keyword evidence="13" id="KW-0406">Ion transport</keyword>
<dbReference type="PANTHER" id="PTHR43520">
    <property type="entry name" value="ATP7, ISOFORM B"/>
    <property type="match status" value="1"/>
</dbReference>
<dbReference type="InterPro" id="IPR023298">
    <property type="entry name" value="ATPase_P-typ_TM_dom_sf"/>
</dbReference>
<keyword evidence="10" id="KW-0460">Magnesium</keyword>
<feature type="transmembrane region" description="Helical" evidence="15">
    <location>
        <begin position="58"/>
        <end position="77"/>
    </location>
</feature>
<dbReference type="SUPFAM" id="SSF56784">
    <property type="entry name" value="HAD-like"/>
    <property type="match status" value="1"/>
</dbReference>
<feature type="transmembrane region" description="Helical" evidence="15">
    <location>
        <begin position="717"/>
        <end position="737"/>
    </location>
</feature>
<protein>
    <submittedName>
        <fullName evidence="18">ATPase</fullName>
    </submittedName>
</protein>
<comment type="similarity">
    <text evidence="2 15">Belongs to the cation transport ATPase (P-type) (TC 3.A.3) family. Type IB subfamily.</text>
</comment>
<dbReference type="InterPro" id="IPR059000">
    <property type="entry name" value="ATPase_P-type_domA"/>
</dbReference>
<dbReference type="GO" id="GO:0005886">
    <property type="term" value="C:plasma membrane"/>
    <property type="evidence" value="ECO:0007669"/>
    <property type="project" value="UniProtKB-SubCell"/>
</dbReference>
<feature type="compositionally biased region" description="Low complexity" evidence="16">
    <location>
        <begin position="189"/>
        <end position="200"/>
    </location>
</feature>
<evidence type="ECO:0000259" key="17">
    <source>
        <dbReference type="Pfam" id="PF00122"/>
    </source>
</evidence>
<dbReference type="GO" id="GO:0016887">
    <property type="term" value="F:ATP hydrolysis activity"/>
    <property type="evidence" value="ECO:0007669"/>
    <property type="project" value="InterPro"/>
</dbReference>
<proteinExistence type="inferred from homology"/>
<dbReference type="OrthoDB" id="7059309at2"/>
<dbReference type="SFLD" id="SFLDG00002">
    <property type="entry name" value="C1.7:_P-type_atpase_like"/>
    <property type="match status" value="1"/>
</dbReference>
<dbReference type="SUPFAM" id="SSF81653">
    <property type="entry name" value="Calcium ATPase, transduction domain A"/>
    <property type="match status" value="1"/>
</dbReference>
<dbReference type="InterPro" id="IPR036412">
    <property type="entry name" value="HAD-like_sf"/>
</dbReference>
<dbReference type="NCBIfam" id="TIGR01525">
    <property type="entry name" value="ATPase-IB_hvy"/>
    <property type="match status" value="1"/>
</dbReference>
<keyword evidence="5" id="KW-0597">Phosphoprotein</keyword>
<dbReference type="PROSITE" id="PS00154">
    <property type="entry name" value="ATPASE_E1_E2"/>
    <property type="match status" value="1"/>
</dbReference>
<keyword evidence="9 15" id="KW-0067">ATP-binding</keyword>
<dbReference type="InterPro" id="IPR008250">
    <property type="entry name" value="ATPase_P-typ_transduc_dom_A_sf"/>
</dbReference>
<evidence type="ECO:0000313" key="18">
    <source>
        <dbReference type="EMBL" id="OZG55210.1"/>
    </source>
</evidence>
<dbReference type="NCBIfam" id="TIGR01494">
    <property type="entry name" value="ATPase_P-type"/>
    <property type="match status" value="1"/>
</dbReference>
<dbReference type="SUPFAM" id="SSF81665">
    <property type="entry name" value="Calcium ATPase, transmembrane domain M"/>
    <property type="match status" value="1"/>
</dbReference>
<keyword evidence="4 15" id="KW-1003">Cell membrane</keyword>
<evidence type="ECO:0000256" key="10">
    <source>
        <dbReference type="ARBA" id="ARBA00022842"/>
    </source>
</evidence>
<feature type="transmembrane region" description="Helical" evidence="15">
    <location>
        <begin position="331"/>
        <end position="352"/>
    </location>
</feature>
<dbReference type="GO" id="GO:0005524">
    <property type="term" value="F:ATP binding"/>
    <property type="evidence" value="ECO:0007669"/>
    <property type="project" value="UniProtKB-UniRule"/>
</dbReference>
<evidence type="ECO:0000256" key="6">
    <source>
        <dbReference type="ARBA" id="ARBA00022692"/>
    </source>
</evidence>
<keyword evidence="11" id="KW-1278">Translocase</keyword>
<evidence type="ECO:0000256" key="15">
    <source>
        <dbReference type="RuleBase" id="RU362081"/>
    </source>
</evidence>
<dbReference type="GO" id="GO:0043682">
    <property type="term" value="F:P-type divalent copper transporter activity"/>
    <property type="evidence" value="ECO:0007669"/>
    <property type="project" value="TreeGrafter"/>
</dbReference>
<dbReference type="SUPFAM" id="SSF81660">
    <property type="entry name" value="Metal cation-transporting ATPase, ATP-binding domain N"/>
    <property type="match status" value="1"/>
</dbReference>
<evidence type="ECO:0000256" key="16">
    <source>
        <dbReference type="SAM" id="MobiDB-lite"/>
    </source>
</evidence>
<dbReference type="SFLD" id="SFLDS00003">
    <property type="entry name" value="Haloacid_Dehalogenase"/>
    <property type="match status" value="1"/>
</dbReference>
<evidence type="ECO:0000256" key="9">
    <source>
        <dbReference type="ARBA" id="ARBA00022840"/>
    </source>
</evidence>
<organism evidence="18 19">
    <name type="scientific">Aeriscardovia aeriphila</name>
    <dbReference type="NCBI Taxonomy" id="218139"/>
    <lineage>
        <taxon>Bacteria</taxon>
        <taxon>Bacillati</taxon>
        <taxon>Actinomycetota</taxon>
        <taxon>Actinomycetes</taxon>
        <taxon>Bifidobacteriales</taxon>
        <taxon>Bifidobacteriaceae</taxon>
        <taxon>Aeriscardovia</taxon>
    </lineage>
</organism>
<dbReference type="Proteomes" id="UP000228976">
    <property type="component" value="Unassembled WGS sequence"/>
</dbReference>
<dbReference type="Gene3D" id="2.70.150.10">
    <property type="entry name" value="Calcium-transporting ATPase, cytoplasmic transduction domain A"/>
    <property type="match status" value="1"/>
</dbReference>
<evidence type="ECO:0000256" key="2">
    <source>
        <dbReference type="ARBA" id="ARBA00006024"/>
    </source>
</evidence>
<evidence type="ECO:0000256" key="13">
    <source>
        <dbReference type="ARBA" id="ARBA00023065"/>
    </source>
</evidence>
<sequence length="765" mass="81298">MPTRPHRSFGELVRRFVANAPMLFVTVIVGIVSTILWFSGKSYPHQLDLFSVACWTQAPAQTAAAALFTVLTIFTALDELFGFTLDGIITGLIHGEVGADFLAVIALISTLCVREFWAAWIVDVMVYSGEAIETYAQLRAKRNLAALIDAAPQIAHIVTSTQALAEQAEKLDQKAGKAAPETTAASNSQAGATVGQTTAASEASERIDPNHPFFATGENAPAEEMASEWETVPVEQVKVGDLLMVRPGETIPVNGTLVSRTATVDLSMINGEPVPADVFRGDQLSSGAVNGASALLMRATAASGDSQYQRILDLVRSAQESRASVVKTADLLAMPFTVISLVIAISAWVATAMSEGFGMGALRFTQVLVLATPCPLLIAAPVAFMGGTGRLAHAGIIIKSQDVLENLGRVSHIFFDKTGTLTHKRPAVSRVDIAPAVQSRFNANHILAIAGPLEAYSVHILAKGIRSAGDKVLAEHNIERPRVTNPQEIAGQGEMGMVNGHEVKIGRFTFVTGQQQDEASATHPAQVQEKEAELISQYFSEPLAANEMATYVSIDGEVTARIILKDFARENARQSLDNLKKLGIDRLSMVTGDKPGSAQVIAQEVGISDVKASLLPEEKVAAVAAAHNEPGIPESWPVRVLRRINREPAVQPVTMMVGDGVNDAPTLASADIGVAMTDGSSTAASESAQVVIMNDNIAMVPRAITISRQTKRTMLQASSGGIIIAIVMMLLAAFNFIPVVVGAVLQEVIDVISITWALTALIDKK</sequence>
<keyword evidence="12 15" id="KW-1133">Transmembrane helix</keyword>
<dbReference type="GO" id="GO:0005507">
    <property type="term" value="F:copper ion binding"/>
    <property type="evidence" value="ECO:0007669"/>
    <property type="project" value="TreeGrafter"/>
</dbReference>
<accession>A0A261F7T3</accession>
<evidence type="ECO:0000256" key="4">
    <source>
        <dbReference type="ARBA" id="ARBA00022475"/>
    </source>
</evidence>
<keyword evidence="19" id="KW-1185">Reference proteome</keyword>
<evidence type="ECO:0000256" key="5">
    <source>
        <dbReference type="ARBA" id="ARBA00022553"/>
    </source>
</evidence>
<evidence type="ECO:0000256" key="14">
    <source>
        <dbReference type="ARBA" id="ARBA00023136"/>
    </source>
</evidence>
<evidence type="ECO:0000256" key="12">
    <source>
        <dbReference type="ARBA" id="ARBA00022989"/>
    </source>
</evidence>
<dbReference type="PROSITE" id="PS01229">
    <property type="entry name" value="COF_2"/>
    <property type="match status" value="1"/>
</dbReference>
<keyword evidence="6 15" id="KW-0812">Transmembrane</keyword>
<feature type="transmembrane region" description="Helical" evidence="15">
    <location>
        <begin position="364"/>
        <end position="384"/>
    </location>
</feature>
<dbReference type="InterPro" id="IPR044492">
    <property type="entry name" value="P_typ_ATPase_HD_dom"/>
</dbReference>
<dbReference type="InterPro" id="IPR023299">
    <property type="entry name" value="ATPase_P-typ_cyto_dom_N"/>
</dbReference>
<dbReference type="PANTHER" id="PTHR43520:SF5">
    <property type="entry name" value="CATION-TRANSPORTING P-TYPE ATPASE-RELATED"/>
    <property type="match status" value="1"/>
</dbReference>
<dbReference type="AlphaFoldDB" id="A0A261F7T3"/>
<evidence type="ECO:0000256" key="7">
    <source>
        <dbReference type="ARBA" id="ARBA00022723"/>
    </source>
</evidence>
<dbReference type="GO" id="GO:0055070">
    <property type="term" value="P:copper ion homeostasis"/>
    <property type="evidence" value="ECO:0007669"/>
    <property type="project" value="TreeGrafter"/>
</dbReference>
<dbReference type="InterPro" id="IPR027256">
    <property type="entry name" value="P-typ_ATPase_IB"/>
</dbReference>
<keyword evidence="14 15" id="KW-0472">Membrane</keyword>
<name>A0A261F7T3_9BIFI</name>
<evidence type="ECO:0000313" key="19">
    <source>
        <dbReference type="Proteomes" id="UP000228976"/>
    </source>
</evidence>
<dbReference type="InterPro" id="IPR001757">
    <property type="entry name" value="P_typ_ATPase"/>
</dbReference>
<dbReference type="PRINTS" id="PR00119">
    <property type="entry name" value="CATATPASE"/>
</dbReference>
<dbReference type="RefSeq" id="WP_094690270.1">
    <property type="nucleotide sequence ID" value="NZ_JACBYZ010000001.1"/>
</dbReference>
<keyword evidence="8 15" id="KW-0547">Nucleotide-binding</keyword>
<evidence type="ECO:0000256" key="3">
    <source>
        <dbReference type="ARBA" id="ARBA00022448"/>
    </source>
</evidence>
<gene>
    <name evidence="18" type="ORF">AEAE_1188</name>
</gene>
<dbReference type="InterPro" id="IPR023214">
    <property type="entry name" value="HAD_sf"/>
</dbReference>